<evidence type="ECO:0000313" key="3">
    <source>
        <dbReference type="EMBL" id="MDV0844952.1"/>
    </source>
</evidence>
<feature type="compositionally biased region" description="Basic and acidic residues" evidence="1">
    <location>
        <begin position="12"/>
        <end position="25"/>
    </location>
</feature>
<dbReference type="Pfam" id="PF08378">
    <property type="entry name" value="NERD"/>
    <property type="match status" value="1"/>
</dbReference>
<feature type="domain" description="NERD" evidence="2">
    <location>
        <begin position="71"/>
        <end position="189"/>
    </location>
</feature>
<name>A0AAW8XWV1_9ENTR</name>
<feature type="region of interest" description="Disordered" evidence="1">
    <location>
        <begin position="1"/>
        <end position="27"/>
    </location>
</feature>
<accession>A0AAW8XWV1</accession>
<organism evidence="3 4">
    <name type="scientific">Klebsiella quasipneumoniae subsp. quasipneumoniae</name>
    <dbReference type="NCBI Taxonomy" id="1667327"/>
    <lineage>
        <taxon>Bacteria</taxon>
        <taxon>Pseudomonadati</taxon>
        <taxon>Pseudomonadota</taxon>
        <taxon>Gammaproteobacteria</taxon>
        <taxon>Enterobacterales</taxon>
        <taxon>Enterobacteriaceae</taxon>
        <taxon>Klebsiella/Raoultella group</taxon>
        <taxon>Klebsiella</taxon>
        <taxon>Klebsiella pneumoniae complex</taxon>
    </lineage>
</organism>
<dbReference type="Proteomes" id="UP001284547">
    <property type="component" value="Unassembled WGS sequence"/>
</dbReference>
<evidence type="ECO:0000256" key="1">
    <source>
        <dbReference type="SAM" id="MobiDB-lite"/>
    </source>
</evidence>
<dbReference type="RefSeq" id="WP_270802409.1">
    <property type="nucleotide sequence ID" value="NZ_JAWHZD010000036.1"/>
</dbReference>
<dbReference type="InterPro" id="IPR011528">
    <property type="entry name" value="NERD"/>
</dbReference>
<comment type="caution">
    <text evidence="3">The sequence shown here is derived from an EMBL/GenBank/DDBJ whole genome shotgun (WGS) entry which is preliminary data.</text>
</comment>
<evidence type="ECO:0000259" key="2">
    <source>
        <dbReference type="PROSITE" id="PS50965"/>
    </source>
</evidence>
<gene>
    <name evidence="3" type="ORF">RZP41_27475</name>
</gene>
<dbReference type="EMBL" id="JAWHZD010000036">
    <property type="protein sequence ID" value="MDV0844952.1"/>
    <property type="molecule type" value="Genomic_DNA"/>
</dbReference>
<evidence type="ECO:0000313" key="4">
    <source>
        <dbReference type="Proteomes" id="UP001284547"/>
    </source>
</evidence>
<proteinExistence type="predicted"/>
<sequence length="344" mass="38099">MVSDLLLGTRPTTDRGKSQGEEKKQKGNAMLIKKADDRLADIETLKTLSTRPDVSQNVRKLIDREILNIQSGMRGEAEAAYEMEFHYGASKNWVIVHDLRLECDGRVAQIDHLLINRFLEIYVCESKRFSQGVAVNEQGEFSAFFGSKPYGIPSPLEQNRRHMAVLESVFKTGVVAPPKRLGFTITPSLHGLVLVSKTARISRPKAKIDGIETIIKNDQLKAKIDRDIDKDNNILGAAKIVGQDTLEDFAHRLVAAHKPIRFDWVAKFGLPAVAPAPVKVIATPTEVASPAASGEQSGERKSKLVCASCETAVAYNVAKFCWFNKQRFGCKVFCMECQKTVSTP</sequence>
<dbReference type="PROSITE" id="PS50965">
    <property type="entry name" value="NERD"/>
    <property type="match status" value="1"/>
</dbReference>
<dbReference type="AlphaFoldDB" id="A0AAW8XWV1"/>
<protein>
    <submittedName>
        <fullName evidence="3">Nuclease-related domain-containing protein</fullName>
    </submittedName>
</protein>
<reference evidence="3" key="1">
    <citation type="submission" date="2023-10" db="EMBL/GenBank/DDBJ databases">
        <title>Surveillance and assessment of the effects of hospital wastewater treatment on clearance of pathogenic bacterial and antimicrobial resistance genes.</title>
        <authorList>
            <person name="Wu Y."/>
        </authorList>
    </citation>
    <scope>NUCLEOTIDE SEQUENCE</scope>
    <source>
        <strain evidence="3">23-M-SRM-33-1</strain>
    </source>
</reference>